<evidence type="ECO:0000313" key="3">
    <source>
        <dbReference type="Proteomes" id="UP000186391"/>
    </source>
</evidence>
<proteinExistence type="predicted"/>
<comment type="caution">
    <text evidence="2">The sequence shown here is derived from an EMBL/GenBank/DDBJ whole genome shotgun (WGS) entry which is preliminary data.</text>
</comment>
<gene>
    <name evidence="2" type="ORF">NIES592_11915</name>
</gene>
<evidence type="ECO:0000313" key="2">
    <source>
        <dbReference type="EMBL" id="OKH14135.1"/>
    </source>
</evidence>
<name>A0A1U7H042_9CYAN</name>
<feature type="transmembrane region" description="Helical" evidence="1">
    <location>
        <begin position="38"/>
        <end position="58"/>
    </location>
</feature>
<protein>
    <submittedName>
        <fullName evidence="2">Uncharacterized protein</fullName>
    </submittedName>
</protein>
<feature type="transmembrane region" description="Helical" evidence="1">
    <location>
        <begin position="70"/>
        <end position="93"/>
    </location>
</feature>
<keyword evidence="1" id="KW-0812">Transmembrane</keyword>
<feature type="transmembrane region" description="Helical" evidence="1">
    <location>
        <begin position="105"/>
        <end position="125"/>
    </location>
</feature>
<dbReference type="EMBL" id="MRCA01000005">
    <property type="protein sequence ID" value="OKH14135.1"/>
    <property type="molecule type" value="Genomic_DNA"/>
</dbReference>
<dbReference type="AlphaFoldDB" id="A0A1U7H042"/>
<keyword evidence="1" id="KW-1133">Transmembrane helix</keyword>
<evidence type="ECO:0000256" key="1">
    <source>
        <dbReference type="SAM" id="Phobius"/>
    </source>
</evidence>
<organism evidence="2 3">
    <name type="scientific">Fischerella major NIES-592</name>
    <dbReference type="NCBI Taxonomy" id="210994"/>
    <lineage>
        <taxon>Bacteria</taxon>
        <taxon>Bacillati</taxon>
        <taxon>Cyanobacteriota</taxon>
        <taxon>Cyanophyceae</taxon>
        <taxon>Nostocales</taxon>
        <taxon>Hapalosiphonaceae</taxon>
        <taxon>Fischerella</taxon>
    </lineage>
</organism>
<feature type="transmembrane region" description="Helical" evidence="1">
    <location>
        <begin position="12"/>
        <end position="32"/>
    </location>
</feature>
<keyword evidence="1" id="KW-0472">Membrane</keyword>
<dbReference type="OrthoDB" id="4546196at2"/>
<reference evidence="2 3" key="1">
    <citation type="submission" date="2016-11" db="EMBL/GenBank/DDBJ databases">
        <title>Draft Genome Sequences of Nine Cyanobacterial Strains from Diverse Habitats.</title>
        <authorList>
            <person name="Zhu T."/>
            <person name="Hou S."/>
            <person name="Lu X."/>
            <person name="Hess W.R."/>
        </authorList>
    </citation>
    <scope>NUCLEOTIDE SEQUENCE [LARGE SCALE GENOMIC DNA]</scope>
    <source>
        <strain evidence="2 3">NIES-592</strain>
    </source>
</reference>
<keyword evidence="3" id="KW-1185">Reference proteome</keyword>
<accession>A0A1U7H042</accession>
<dbReference type="Proteomes" id="UP000186391">
    <property type="component" value="Unassembled WGS sequence"/>
</dbReference>
<dbReference type="RefSeq" id="WP_073555908.1">
    <property type="nucleotide sequence ID" value="NZ_MRCA01000005.1"/>
</dbReference>
<sequence length="144" mass="16895">MTPTLLGRWQTRLLLLATVGTFISIIFAIGLIGFQPGIIYFWIIAYVAIFGIFWDIVYDQIQKRRWDRDWPALYQLLAGVWEFVFVVCGVKIIGFLPTPVPKEELPFFLIILHYGMVWLAVFIASQSIMRILFPRWRFHGGQWL</sequence>